<proteinExistence type="predicted"/>
<keyword evidence="1" id="KW-0812">Transmembrane</keyword>
<protein>
    <submittedName>
        <fullName evidence="2">ABC transporter permease</fullName>
    </submittedName>
</protein>
<dbReference type="Pfam" id="PF06541">
    <property type="entry name" value="ABC_trans_CmpB"/>
    <property type="match status" value="1"/>
</dbReference>
<evidence type="ECO:0000313" key="2">
    <source>
        <dbReference type="EMBL" id="HIY73678.1"/>
    </source>
</evidence>
<sequence length="192" mass="21030">MDVFKALFWYFVLYSFLGFLVEVAYARGLGVEKQDRKCFYFLPLCPVYGVGALLILAPAARLSPYPALAAGWSALAATAAEYAMSLFYEKALGVSFWDYAQFPGNLGGRVCPLFSAFWCLLGLVTVYGIQPLAAAGVERLPDWLLPPAAAALALDGALTVFLLRRSGSTDVLCWYRRLPLPILPNSKSDLKN</sequence>
<dbReference type="AlphaFoldDB" id="A0A9D2CEK3"/>
<name>A0A9D2CEK3_9FIRM</name>
<keyword evidence="1" id="KW-1133">Transmembrane helix</keyword>
<dbReference type="Proteomes" id="UP000886824">
    <property type="component" value="Unassembled WGS sequence"/>
</dbReference>
<reference evidence="2" key="1">
    <citation type="journal article" date="2021" name="PeerJ">
        <title>Extensive microbial diversity within the chicken gut microbiome revealed by metagenomics and culture.</title>
        <authorList>
            <person name="Gilroy R."/>
            <person name="Ravi A."/>
            <person name="Getino M."/>
            <person name="Pursley I."/>
            <person name="Horton D.L."/>
            <person name="Alikhan N.F."/>
            <person name="Baker D."/>
            <person name="Gharbi K."/>
            <person name="Hall N."/>
            <person name="Watson M."/>
            <person name="Adriaenssens E.M."/>
            <person name="Foster-Nyarko E."/>
            <person name="Jarju S."/>
            <person name="Secka A."/>
            <person name="Antonio M."/>
            <person name="Oren A."/>
            <person name="Chaudhuri R.R."/>
            <person name="La Ragione R."/>
            <person name="Hildebrand F."/>
            <person name="Pallen M.J."/>
        </authorList>
    </citation>
    <scope>NUCLEOTIDE SEQUENCE</scope>
    <source>
        <strain evidence="2">CHK33-7979</strain>
    </source>
</reference>
<feature type="transmembrane region" description="Helical" evidence="1">
    <location>
        <begin position="110"/>
        <end position="129"/>
    </location>
</feature>
<feature type="transmembrane region" description="Helical" evidence="1">
    <location>
        <begin position="144"/>
        <end position="163"/>
    </location>
</feature>
<keyword evidence="1" id="KW-0472">Membrane</keyword>
<feature type="transmembrane region" description="Helical" evidence="1">
    <location>
        <begin position="6"/>
        <end position="26"/>
    </location>
</feature>
<evidence type="ECO:0000256" key="1">
    <source>
        <dbReference type="SAM" id="Phobius"/>
    </source>
</evidence>
<dbReference type="InterPro" id="IPR010540">
    <property type="entry name" value="CmpB_TMEM229"/>
</dbReference>
<comment type="caution">
    <text evidence="2">The sequence shown here is derived from an EMBL/GenBank/DDBJ whole genome shotgun (WGS) entry which is preliminary data.</text>
</comment>
<evidence type="ECO:0000313" key="3">
    <source>
        <dbReference type="Proteomes" id="UP000886824"/>
    </source>
</evidence>
<organism evidence="2 3">
    <name type="scientific">Candidatus Intestinimonas merdavium</name>
    <dbReference type="NCBI Taxonomy" id="2838622"/>
    <lineage>
        <taxon>Bacteria</taxon>
        <taxon>Bacillati</taxon>
        <taxon>Bacillota</taxon>
        <taxon>Clostridia</taxon>
        <taxon>Eubacteriales</taxon>
        <taxon>Intestinimonas</taxon>
    </lineage>
</organism>
<accession>A0A9D2CEK3</accession>
<reference evidence="2" key="2">
    <citation type="submission" date="2021-04" db="EMBL/GenBank/DDBJ databases">
        <authorList>
            <person name="Gilroy R."/>
        </authorList>
    </citation>
    <scope>NUCLEOTIDE SEQUENCE</scope>
    <source>
        <strain evidence="2">CHK33-7979</strain>
    </source>
</reference>
<dbReference type="EMBL" id="DXCX01000071">
    <property type="protein sequence ID" value="HIY73678.1"/>
    <property type="molecule type" value="Genomic_DNA"/>
</dbReference>
<feature type="transmembrane region" description="Helical" evidence="1">
    <location>
        <begin position="38"/>
        <end position="57"/>
    </location>
</feature>
<feature type="transmembrane region" description="Helical" evidence="1">
    <location>
        <begin position="69"/>
        <end position="89"/>
    </location>
</feature>
<gene>
    <name evidence="2" type="ORF">H9826_06875</name>
</gene>